<dbReference type="VEuPathDB" id="MicrosporidiaDB:A0H76_1975"/>
<evidence type="ECO:0000256" key="7">
    <source>
        <dbReference type="SAM" id="Phobius"/>
    </source>
</evidence>
<dbReference type="InterPro" id="IPR003439">
    <property type="entry name" value="ABC_transporter-like_ATP-bd"/>
</dbReference>
<organism evidence="9 10">
    <name type="scientific">Hepatospora eriocheir</name>
    <dbReference type="NCBI Taxonomy" id="1081669"/>
    <lineage>
        <taxon>Eukaryota</taxon>
        <taxon>Fungi</taxon>
        <taxon>Fungi incertae sedis</taxon>
        <taxon>Microsporidia</taxon>
        <taxon>Hepatosporidae</taxon>
        <taxon>Hepatospora</taxon>
    </lineage>
</organism>
<evidence type="ECO:0000313" key="10">
    <source>
        <dbReference type="Proteomes" id="UP000192501"/>
    </source>
</evidence>
<dbReference type="PANTHER" id="PTHR24221:SF503">
    <property type="entry name" value="MITOCHONDRIAL POTASSIUM CHANNEL ATP-BINDING SUBUNIT"/>
    <property type="match status" value="1"/>
</dbReference>
<feature type="transmembrane region" description="Helical" evidence="7">
    <location>
        <begin position="20"/>
        <end position="39"/>
    </location>
</feature>
<feature type="domain" description="ABC transporter" evidence="8">
    <location>
        <begin position="320"/>
        <end position="515"/>
    </location>
</feature>
<evidence type="ECO:0000256" key="5">
    <source>
        <dbReference type="ARBA" id="ARBA00022989"/>
    </source>
</evidence>
<dbReference type="Gene3D" id="3.40.50.300">
    <property type="entry name" value="P-loop containing nucleotide triphosphate hydrolases"/>
    <property type="match status" value="1"/>
</dbReference>
<evidence type="ECO:0000256" key="3">
    <source>
        <dbReference type="ARBA" id="ARBA00022741"/>
    </source>
</evidence>
<accession>A0A1X0QKD0</accession>
<dbReference type="InterPro" id="IPR003593">
    <property type="entry name" value="AAA+_ATPase"/>
</dbReference>
<evidence type="ECO:0000256" key="1">
    <source>
        <dbReference type="ARBA" id="ARBA00004141"/>
    </source>
</evidence>
<evidence type="ECO:0000256" key="4">
    <source>
        <dbReference type="ARBA" id="ARBA00022840"/>
    </source>
</evidence>
<comment type="caution">
    <text evidence="9">The sequence shown here is derived from an EMBL/GenBank/DDBJ whole genome shotgun (WGS) entry which is preliminary data.</text>
</comment>
<comment type="subcellular location">
    <subcellularLocation>
        <location evidence="1">Membrane</location>
        <topology evidence="1">Multi-pass membrane protein</topology>
    </subcellularLocation>
</comment>
<feature type="transmembrane region" description="Helical" evidence="7">
    <location>
        <begin position="132"/>
        <end position="153"/>
    </location>
</feature>
<sequence length="515" mass="61040">MIRVINKNILNYFKICRCTILSNEVILSLLIPTFIWDILSNKLKFEAGKKLEIVKEFYANTRTEIYFYLLVSFSSLFLIYFKELLFNVVVNKYREKFLKFGIKNYMKGGFNDYFSGKIHYSIMRRNESLINLLYIFSSFMDIFVTIFINFDVIVKNFNFLYYLLLFIIIDLFILFMIKLNVILHHQNKKKVENEDTLLNRMLFLIENKTLIRIFNSDKVYKYLDYDLNNYSRSAIKSENMRVSVNNIQSIIHEIGFLLLIYILKISNSSLKFDEFYFPYLTITNNLKKINNNTVSLVLNYYIIIKLGYNESVEVKKIDEIKNFDFKNISVKERNLNNFNLTIKKGEKIVIVGPNGSGKTSFLHALLKINKFEGKATVNGEDINEVDYYHLLSYVSQKCSLFDISIYDNLVLEGKVDEDYLMEVLKRFNFPVEKYNLHQRINENFNMSQGEVQLINVIRCLLKQANLYIFDEPTNNLDKTKVKIVFESILNLNDTVIVCTHNNDYLDKFDHVFYFN</sequence>
<gene>
    <name evidence="9" type="primary">MSBA</name>
    <name evidence="9" type="ORF">A0H76_1975</name>
</gene>
<dbReference type="VEuPathDB" id="MicrosporidiaDB:HERIO_1847"/>
<dbReference type="SUPFAM" id="SSF52540">
    <property type="entry name" value="P-loop containing nucleoside triphosphate hydrolases"/>
    <property type="match status" value="1"/>
</dbReference>
<dbReference type="GO" id="GO:0042626">
    <property type="term" value="F:ATPase-coupled transmembrane transporter activity"/>
    <property type="evidence" value="ECO:0007669"/>
    <property type="project" value="TreeGrafter"/>
</dbReference>
<protein>
    <submittedName>
        <fullName evidence="9">MSBA</fullName>
    </submittedName>
</protein>
<dbReference type="InterPro" id="IPR027417">
    <property type="entry name" value="P-loop_NTPase"/>
</dbReference>
<dbReference type="PANTHER" id="PTHR24221">
    <property type="entry name" value="ATP-BINDING CASSETTE SUB-FAMILY B"/>
    <property type="match status" value="1"/>
</dbReference>
<dbReference type="SUPFAM" id="SSF90123">
    <property type="entry name" value="ABC transporter transmembrane region"/>
    <property type="match status" value="1"/>
</dbReference>
<feature type="transmembrane region" description="Helical" evidence="7">
    <location>
        <begin position="65"/>
        <end position="90"/>
    </location>
</feature>
<dbReference type="SMART" id="SM00382">
    <property type="entry name" value="AAA"/>
    <property type="match status" value="1"/>
</dbReference>
<dbReference type="AlphaFoldDB" id="A0A1X0QKD0"/>
<evidence type="ECO:0000256" key="6">
    <source>
        <dbReference type="ARBA" id="ARBA00023136"/>
    </source>
</evidence>
<feature type="transmembrane region" description="Helical" evidence="7">
    <location>
        <begin position="242"/>
        <end position="263"/>
    </location>
</feature>
<dbReference type="GO" id="GO:0005524">
    <property type="term" value="F:ATP binding"/>
    <property type="evidence" value="ECO:0007669"/>
    <property type="project" value="UniProtKB-KW"/>
</dbReference>
<dbReference type="InterPro" id="IPR039421">
    <property type="entry name" value="Type_1_exporter"/>
</dbReference>
<keyword evidence="3" id="KW-0547">Nucleotide-binding</keyword>
<dbReference type="Pfam" id="PF00005">
    <property type="entry name" value="ABC_tran"/>
    <property type="match status" value="1"/>
</dbReference>
<dbReference type="Proteomes" id="UP000192501">
    <property type="component" value="Unassembled WGS sequence"/>
</dbReference>
<reference evidence="9 10" key="1">
    <citation type="journal article" date="2017" name="Environ. Microbiol.">
        <title>Decay of the glycolytic pathway and adaptation to intranuclear parasitism within Enterocytozoonidae microsporidia.</title>
        <authorList>
            <person name="Wiredu Boakye D."/>
            <person name="Jaroenlak P."/>
            <person name="Prachumwat A."/>
            <person name="Williams T.A."/>
            <person name="Bateman K.S."/>
            <person name="Itsathitphaisarn O."/>
            <person name="Sritunyalucksana K."/>
            <person name="Paszkiewicz K.H."/>
            <person name="Moore K.A."/>
            <person name="Stentiford G.D."/>
            <person name="Williams B.A."/>
        </authorList>
    </citation>
    <scope>NUCLEOTIDE SEQUENCE [LARGE SCALE GENOMIC DNA]</scope>
    <source>
        <strain evidence="10">canceri</strain>
    </source>
</reference>
<dbReference type="EMBL" id="LTAI01000050">
    <property type="protein sequence ID" value="ORE00213.1"/>
    <property type="molecule type" value="Genomic_DNA"/>
</dbReference>
<dbReference type="PROSITE" id="PS50893">
    <property type="entry name" value="ABC_TRANSPORTER_2"/>
    <property type="match status" value="1"/>
</dbReference>
<dbReference type="VEuPathDB" id="MicrosporidiaDB:HERIO_1846"/>
<dbReference type="InterPro" id="IPR036640">
    <property type="entry name" value="ABC1_TM_sf"/>
</dbReference>
<feature type="transmembrane region" description="Helical" evidence="7">
    <location>
        <begin position="159"/>
        <end position="181"/>
    </location>
</feature>
<evidence type="ECO:0000313" key="9">
    <source>
        <dbReference type="EMBL" id="ORE00213.1"/>
    </source>
</evidence>
<keyword evidence="2 7" id="KW-0812">Transmembrane</keyword>
<keyword evidence="6 7" id="KW-0472">Membrane</keyword>
<name>A0A1X0QKD0_9MICR</name>
<keyword evidence="5 7" id="KW-1133">Transmembrane helix</keyword>
<evidence type="ECO:0000256" key="2">
    <source>
        <dbReference type="ARBA" id="ARBA00022692"/>
    </source>
</evidence>
<evidence type="ECO:0000259" key="8">
    <source>
        <dbReference type="PROSITE" id="PS50893"/>
    </source>
</evidence>
<dbReference type="GO" id="GO:0016020">
    <property type="term" value="C:membrane"/>
    <property type="evidence" value="ECO:0007669"/>
    <property type="project" value="UniProtKB-SubCell"/>
</dbReference>
<dbReference type="GO" id="GO:0016887">
    <property type="term" value="F:ATP hydrolysis activity"/>
    <property type="evidence" value="ECO:0007669"/>
    <property type="project" value="InterPro"/>
</dbReference>
<proteinExistence type="predicted"/>
<keyword evidence="4" id="KW-0067">ATP-binding</keyword>